<reference evidence="1 2" key="1">
    <citation type="submission" date="2014-08" db="EMBL/GenBank/DDBJ databases">
        <title>Complete genome sequence of Corynebacterium phocae M408/89/1(T)(=DSM 44612(T)), isolated from the common seal (Phoca vitulina).</title>
        <authorList>
            <person name="Ruckert C."/>
            <person name="Albersmeier A."/>
            <person name="Winkler A."/>
            <person name="Kalinowski J."/>
        </authorList>
    </citation>
    <scope>NUCLEOTIDE SEQUENCE [LARGE SCALE GENOMIC DNA]</scope>
    <source>
        <strain evidence="1 2">M408/89/1</strain>
    </source>
</reference>
<dbReference type="STRING" id="161895.CPHO_08510"/>
<dbReference type="Proteomes" id="UP000185491">
    <property type="component" value="Chromosome"/>
</dbReference>
<keyword evidence="2" id="KW-1185">Reference proteome</keyword>
<name>A0A1L7D480_9CORY</name>
<protein>
    <submittedName>
        <fullName evidence="1">Uncharacterized protein</fullName>
    </submittedName>
</protein>
<evidence type="ECO:0000313" key="1">
    <source>
        <dbReference type="EMBL" id="APT92920.1"/>
    </source>
</evidence>
<dbReference type="KEGG" id="cpho:CPHO_08510"/>
<evidence type="ECO:0000313" key="2">
    <source>
        <dbReference type="Proteomes" id="UP000185491"/>
    </source>
</evidence>
<accession>A0A1L7D480</accession>
<organism evidence="1 2">
    <name type="scientific">Corynebacterium phocae</name>
    <dbReference type="NCBI Taxonomy" id="161895"/>
    <lineage>
        <taxon>Bacteria</taxon>
        <taxon>Bacillati</taxon>
        <taxon>Actinomycetota</taxon>
        <taxon>Actinomycetes</taxon>
        <taxon>Mycobacteriales</taxon>
        <taxon>Corynebacteriaceae</taxon>
        <taxon>Corynebacterium</taxon>
    </lineage>
</organism>
<dbReference type="RefSeq" id="WP_075734926.1">
    <property type="nucleotide sequence ID" value="NZ_VXKJ01000043.1"/>
</dbReference>
<sequence length="61" mass="6643">MREMTQSIHTTSGDGTVVLNIVIRGQAEESTMQLVLHPHEALAIASDLVREAAKEVRKCLG</sequence>
<gene>
    <name evidence="1" type="ORF">CPHO_08510</name>
</gene>
<dbReference type="AlphaFoldDB" id="A0A1L7D480"/>
<dbReference type="EMBL" id="CP009249">
    <property type="protein sequence ID" value="APT92920.1"/>
    <property type="molecule type" value="Genomic_DNA"/>
</dbReference>
<proteinExistence type="predicted"/>